<dbReference type="Gene3D" id="1.10.287.100">
    <property type="match status" value="1"/>
</dbReference>
<dbReference type="PIRSF" id="PIRSF028754">
    <property type="entry name" value="UCP028754"/>
    <property type="match status" value="1"/>
</dbReference>
<dbReference type="SUPFAM" id="SSF159659">
    <property type="entry name" value="Cgl1923-like"/>
    <property type="match status" value="1"/>
</dbReference>
<dbReference type="InterPro" id="IPR019151">
    <property type="entry name" value="Proteasome_assmbl_chaperone_2"/>
</dbReference>
<keyword evidence="1" id="KW-0436">Ligase</keyword>
<dbReference type="Proteomes" id="UP000199629">
    <property type="component" value="Unassembled WGS sequence"/>
</dbReference>
<proteinExistence type="predicted"/>
<protein>
    <submittedName>
        <fullName evidence="1">Predicted ATP-dependent carboligase, ATP-grasp superfamily</fullName>
    </submittedName>
</protein>
<dbReference type="AlphaFoldDB" id="A0A1C4X7X4"/>
<dbReference type="RefSeq" id="WP_091263470.1">
    <property type="nucleotide sequence ID" value="NZ_FMCS01000005.1"/>
</dbReference>
<dbReference type="Gene3D" id="3.40.50.10900">
    <property type="entry name" value="PAC-like subunit"/>
    <property type="match status" value="1"/>
</dbReference>
<dbReference type="GO" id="GO:0016874">
    <property type="term" value="F:ligase activity"/>
    <property type="evidence" value="ECO:0007669"/>
    <property type="project" value="UniProtKB-KW"/>
</dbReference>
<dbReference type="InterPro" id="IPR038389">
    <property type="entry name" value="PSMG2_sf"/>
</dbReference>
<dbReference type="InterPro" id="IPR008492">
    <property type="entry name" value="Rv2714-like"/>
</dbReference>
<gene>
    <name evidence="1" type="ORF">GA0070214_105208</name>
</gene>
<organism evidence="1 2">
    <name type="scientific">Micromonospora chaiyaphumensis</name>
    <dbReference type="NCBI Taxonomy" id="307119"/>
    <lineage>
        <taxon>Bacteria</taxon>
        <taxon>Bacillati</taxon>
        <taxon>Actinomycetota</taxon>
        <taxon>Actinomycetes</taxon>
        <taxon>Micromonosporales</taxon>
        <taxon>Micromonosporaceae</taxon>
        <taxon>Micromonospora</taxon>
    </lineage>
</organism>
<reference evidence="2" key="1">
    <citation type="submission" date="2016-06" db="EMBL/GenBank/DDBJ databases">
        <authorList>
            <person name="Varghese N."/>
            <person name="Submissions Spin"/>
        </authorList>
    </citation>
    <scope>NUCLEOTIDE SEQUENCE [LARGE SCALE GENOMIC DNA]</scope>
    <source>
        <strain evidence="2">DSM 45246</strain>
    </source>
</reference>
<sequence>MLDPHELYELTDDLPDLGQPVLIQALTGFVDAGSATRLAREQLLTSLEARPIARFDVDQLFDYRSRRPVMTFVEDHWAEYDAPALELHLLRDDDETPFLLLTGPEPDLQWERFVAAVAALCTRLDVRLTVGLNSIPMAVPHTRPSGVTAHATRRDLISGYEPWLQKVQVPGSVGHLLEYRLGEQGRDALGFAAHVPHYVAQTEYPAAAEALLAAVSRSTGLLLPRDGLGAAAEVVRVEIDRQVAQTEEAATLVQALEEQYDAFARGRGEKSLLAPETGPLPTADELGAELERFLAEQTRPGDTDTPRG</sequence>
<keyword evidence="2" id="KW-1185">Reference proteome</keyword>
<accession>A0A1C4X7X4</accession>
<evidence type="ECO:0000313" key="2">
    <source>
        <dbReference type="Proteomes" id="UP000199629"/>
    </source>
</evidence>
<dbReference type="Pfam" id="PF09754">
    <property type="entry name" value="PAC2"/>
    <property type="match status" value="1"/>
</dbReference>
<evidence type="ECO:0000313" key="1">
    <source>
        <dbReference type="EMBL" id="SCF04514.1"/>
    </source>
</evidence>
<dbReference type="EMBL" id="FMCS01000005">
    <property type="protein sequence ID" value="SCF04514.1"/>
    <property type="molecule type" value="Genomic_DNA"/>
</dbReference>
<name>A0A1C4X7X4_9ACTN</name>